<sequence>MTWSETPKSLLNIFTNKKEGSIKEVKIETPSRPLTNGEIKLATSVFKNSINYTTVKIFFGSFFPLKSQNEDTFVTPNGSIYIMPKHYRDDYSLEDISYKKIFLHELGHVWQHQRKLIVLANAGALQACSVLSNFKYDPYIYNIWESPTVAEFVKYKNTTKRFLDYNLESQAEILADYWLLKNNYDVSYMLERNRKNVVGKSRDKVLAMYEQKIRQVIK</sequence>
<dbReference type="RefSeq" id="WP_004835462.1">
    <property type="nucleotide sequence ID" value="NZ_BKDD01000049.1"/>
</dbReference>
<comment type="caution">
    <text evidence="3">The sequence shown here is derived from an EMBL/GenBank/DDBJ whole genome shotgun (WGS) entry which is preliminary data.</text>
</comment>
<name>A0A3R9YXN5_ACIBA</name>
<evidence type="ECO:0000313" key="3">
    <source>
        <dbReference type="EMBL" id="RSP71028.1"/>
    </source>
</evidence>
<evidence type="ECO:0000313" key="2">
    <source>
        <dbReference type="EMBL" id="MEC5496193.1"/>
    </source>
</evidence>
<evidence type="ECO:0000313" key="1">
    <source>
        <dbReference type="EMBL" id="MDK4883459.1"/>
    </source>
</evidence>
<dbReference type="Proteomes" id="UP001174156">
    <property type="component" value="Unassembled WGS sequence"/>
</dbReference>
<reference evidence="1" key="3">
    <citation type="submission" date="2023-01" db="EMBL/GenBank/DDBJ databases">
        <title>Genomic dissection of endemic carbapenem resistance: metallo-beta-lactamase gene dissemination through clonal, plasmid and integron transfer pathways.</title>
        <authorList>
            <person name="Macesic N."/>
        </authorList>
    </citation>
    <scope>NUCLEOTIDE SEQUENCE</scope>
    <source>
        <strain evidence="1">CPO519</strain>
    </source>
</reference>
<dbReference type="EMBL" id="JARTMM020000001">
    <property type="protein sequence ID" value="MEC5496193.1"/>
    <property type="molecule type" value="Genomic_DNA"/>
</dbReference>
<evidence type="ECO:0000313" key="4">
    <source>
        <dbReference type="Proteomes" id="UP000269597"/>
    </source>
</evidence>
<reference evidence="3 4" key="1">
    <citation type="submission" date="2018-10" db="EMBL/GenBank/DDBJ databases">
        <title>GWAS and RNA-Seq identify cryptic mechanisms of antimicrobial resistance in Acinetobacter baumannii.</title>
        <authorList>
            <person name="Sahl J.W."/>
        </authorList>
    </citation>
    <scope>NUCLEOTIDE SEQUENCE [LARGE SCALE GENOMIC DNA]</scope>
    <source>
        <strain evidence="3 4">TG31299</strain>
    </source>
</reference>
<reference evidence="2" key="4">
    <citation type="submission" date="2024-01" db="EMBL/GenBank/DDBJ databases">
        <authorList>
            <person name="Macesic N."/>
        </authorList>
    </citation>
    <scope>NUCLEOTIDE SEQUENCE</scope>
    <source>
        <strain evidence="2">CPO519</strain>
    </source>
</reference>
<reference evidence="2 5" key="2">
    <citation type="journal article" date="2023" name="Nat. Commun.">
        <title>Genomic dissection of endemic carbapenem resistance reveals metallo-beta-lactamase dissemination through clonal, plasmid and integron transfer.</title>
        <authorList>
            <person name="Macesic N."/>
            <person name="Hawkey J."/>
            <person name="Vezina B."/>
            <person name="Wisniewski J.A."/>
            <person name="Cottingham H."/>
            <person name="Blakeway L.V."/>
            <person name="Harshegyi T."/>
            <person name="Pragastis K."/>
            <person name="Badoordeen G.Z."/>
            <person name="Dennison A."/>
            <person name="Spelman D.W."/>
            <person name="Jenney A.W.J."/>
            <person name="Peleg A.Y."/>
        </authorList>
    </citation>
    <scope>NUCLEOTIDE SEQUENCE [LARGE SCALE GENOMIC DNA]</scope>
    <source>
        <strain evidence="2 5">CPO519</strain>
    </source>
</reference>
<dbReference type="Proteomes" id="UP000269597">
    <property type="component" value="Unassembled WGS sequence"/>
</dbReference>
<dbReference type="AlphaFoldDB" id="A0A3R9YXN5"/>
<evidence type="ECO:0000313" key="5">
    <source>
        <dbReference type="Proteomes" id="UP001174156"/>
    </source>
</evidence>
<gene>
    <name evidence="3" type="ORF">EA722_16615</name>
    <name evidence="2" type="ORF">P9867_006530</name>
    <name evidence="1" type="ORF">P9867_17775</name>
</gene>
<proteinExistence type="predicted"/>
<accession>A0A3R9YXN5</accession>
<dbReference type="EMBL" id="JARTMM010000096">
    <property type="protein sequence ID" value="MDK4883459.1"/>
    <property type="molecule type" value="Genomic_DNA"/>
</dbReference>
<organism evidence="3 4">
    <name type="scientific">Acinetobacter baumannii</name>
    <dbReference type="NCBI Taxonomy" id="470"/>
    <lineage>
        <taxon>Bacteria</taxon>
        <taxon>Pseudomonadati</taxon>
        <taxon>Pseudomonadota</taxon>
        <taxon>Gammaproteobacteria</taxon>
        <taxon>Moraxellales</taxon>
        <taxon>Moraxellaceae</taxon>
        <taxon>Acinetobacter</taxon>
        <taxon>Acinetobacter calcoaceticus/baumannii complex</taxon>
    </lineage>
</organism>
<dbReference type="EMBL" id="RFBY01000074">
    <property type="protein sequence ID" value="RSP71028.1"/>
    <property type="molecule type" value="Genomic_DNA"/>
</dbReference>
<protein>
    <submittedName>
        <fullName evidence="3">Peptidase</fullName>
    </submittedName>
</protein>